<feature type="region of interest" description="Disordered" evidence="1">
    <location>
        <begin position="92"/>
        <end position="126"/>
    </location>
</feature>
<organism evidence="2 3">
    <name type="scientific">Lodderomyces elongisporus (strain ATCC 11503 / CBS 2605 / JCM 1781 / NBRC 1676 / NRRL YB-4239)</name>
    <name type="common">Yeast</name>
    <name type="synonym">Saccharomyces elongisporus</name>
    <dbReference type="NCBI Taxonomy" id="379508"/>
    <lineage>
        <taxon>Eukaryota</taxon>
        <taxon>Fungi</taxon>
        <taxon>Dikarya</taxon>
        <taxon>Ascomycota</taxon>
        <taxon>Saccharomycotina</taxon>
        <taxon>Pichiomycetes</taxon>
        <taxon>Debaryomycetaceae</taxon>
        <taxon>Candida/Lodderomyces clade</taxon>
        <taxon>Lodderomyces</taxon>
    </lineage>
</organism>
<feature type="compositionally biased region" description="Polar residues" evidence="1">
    <location>
        <begin position="517"/>
        <end position="532"/>
    </location>
</feature>
<dbReference type="OMA" id="NNTTHVT"/>
<reference evidence="2 3" key="1">
    <citation type="journal article" date="2009" name="Nature">
        <title>Evolution of pathogenicity and sexual reproduction in eight Candida genomes.</title>
        <authorList>
            <person name="Butler G."/>
            <person name="Rasmussen M.D."/>
            <person name="Lin M.F."/>
            <person name="Santos M.A."/>
            <person name="Sakthikumar S."/>
            <person name="Munro C.A."/>
            <person name="Rheinbay E."/>
            <person name="Grabherr M."/>
            <person name="Forche A."/>
            <person name="Reedy J.L."/>
            <person name="Agrafioti I."/>
            <person name="Arnaud M.B."/>
            <person name="Bates S."/>
            <person name="Brown A.J."/>
            <person name="Brunke S."/>
            <person name="Costanzo M.C."/>
            <person name="Fitzpatrick D.A."/>
            <person name="de Groot P.W."/>
            <person name="Harris D."/>
            <person name="Hoyer L.L."/>
            <person name="Hube B."/>
            <person name="Klis F.M."/>
            <person name="Kodira C."/>
            <person name="Lennard N."/>
            <person name="Logue M.E."/>
            <person name="Martin R."/>
            <person name="Neiman A.M."/>
            <person name="Nikolaou E."/>
            <person name="Quail M.A."/>
            <person name="Quinn J."/>
            <person name="Santos M.C."/>
            <person name="Schmitzberger F.F."/>
            <person name="Sherlock G."/>
            <person name="Shah P."/>
            <person name="Silverstein K.A."/>
            <person name="Skrzypek M.S."/>
            <person name="Soll D."/>
            <person name="Staggs R."/>
            <person name="Stansfield I."/>
            <person name="Stumpf M.P."/>
            <person name="Sudbery P.E."/>
            <person name="Srikantha T."/>
            <person name="Zeng Q."/>
            <person name="Berman J."/>
            <person name="Berriman M."/>
            <person name="Heitman J."/>
            <person name="Gow N.A."/>
            <person name="Lorenz M.C."/>
            <person name="Birren B.W."/>
            <person name="Kellis M."/>
            <person name="Cuomo C.A."/>
        </authorList>
    </citation>
    <scope>NUCLEOTIDE SEQUENCE [LARGE SCALE GENOMIC DNA]</scope>
    <source>
        <strain evidence="3">ATCC 11503 / BCRC 21390 / CBS 2605 / JCM 1781 / NBRC 1676 / NRRL YB-4239</strain>
    </source>
</reference>
<feature type="compositionally biased region" description="Basic and acidic residues" evidence="1">
    <location>
        <begin position="489"/>
        <end position="505"/>
    </location>
</feature>
<proteinExistence type="predicted"/>
<feature type="compositionally biased region" description="Low complexity" evidence="1">
    <location>
        <begin position="110"/>
        <end position="125"/>
    </location>
</feature>
<accession>A5DVH7</accession>
<keyword evidence="3" id="KW-1185">Reference proteome</keyword>
<dbReference type="VEuPathDB" id="FungiDB:LELG_01363"/>
<evidence type="ECO:0000256" key="1">
    <source>
        <dbReference type="SAM" id="MobiDB-lite"/>
    </source>
</evidence>
<dbReference type="AlphaFoldDB" id="A5DVH7"/>
<feature type="compositionally biased region" description="Basic and acidic residues" evidence="1">
    <location>
        <begin position="469"/>
        <end position="478"/>
    </location>
</feature>
<dbReference type="Proteomes" id="UP000001996">
    <property type="component" value="Unassembled WGS sequence"/>
</dbReference>
<dbReference type="OrthoDB" id="4018477at2759"/>
<feature type="compositionally biased region" description="Low complexity" evidence="1">
    <location>
        <begin position="225"/>
        <end position="236"/>
    </location>
</feature>
<dbReference type="EMBL" id="CH981525">
    <property type="protein sequence ID" value="EDK43185.1"/>
    <property type="molecule type" value="Genomic_DNA"/>
</dbReference>
<protein>
    <submittedName>
        <fullName evidence="2">Uncharacterized protein</fullName>
    </submittedName>
</protein>
<feature type="compositionally biased region" description="Acidic residues" evidence="1">
    <location>
        <begin position="479"/>
        <end position="488"/>
    </location>
</feature>
<feature type="region of interest" description="Disordered" evidence="1">
    <location>
        <begin position="466"/>
        <end position="532"/>
    </location>
</feature>
<dbReference type="InParanoid" id="A5DVH7"/>
<evidence type="ECO:0000313" key="2">
    <source>
        <dbReference type="EMBL" id="EDK43185.1"/>
    </source>
</evidence>
<sequence>MAIATNRVALSTIRDTQLNSSTPLTDKYKRVSLKRNNDINKLISLTPSKFKKRTPDLITRSFSIEKSGTYYAKTASQQQHQQQQPLRSVSFNFNTQPFNTPLDQSPSWRTKSSTSTSTTTTTTTTQSAFKNNTAGLAATKLKLKLQFALHKVKQRGTSKYSSSTLSYTAKKPLEIDTLRLRVSKTITSPLSSRKSTPNASPFFDPSYIQMDALASLPTPPEPHHQQPQQKQQQQQQSLLHNYYTRSVNVNLQSVNKNQSATTSLSKVATNKTKKRNQRLRLFQIKKNSIYYTENKKKLPLISETKSRDNELNNKSTVSLENLQLFCRQSFLESQNTRPIKIEEIKQNETTKSKEPTPLIRETNILPSINLYGSSSSSASSHFYSNKNTLELPPISKILKTPLKRANFAKSFRFQQSFDNAAPAVIASRTPTVADDTTIEEDNDMTLIQNSTIYNSTIDQQENTTINQTKDGDETKVVNDDDDDDDDDIETKKAKKEKDGDAREDREDQENDEYKPSVLTSSPFNNHLGTPNSFSVAKSLLQLGGHRM</sequence>
<dbReference type="eggNOG" id="ENOG502RQ9B">
    <property type="taxonomic scope" value="Eukaryota"/>
</dbReference>
<dbReference type="STRING" id="379508.A5DVH7"/>
<dbReference type="GeneID" id="5234659"/>
<name>A5DVH7_LODEL</name>
<dbReference type="KEGG" id="lel:PVL30_001333"/>
<evidence type="ECO:0000313" key="3">
    <source>
        <dbReference type="Proteomes" id="UP000001996"/>
    </source>
</evidence>
<feature type="region of interest" description="Disordered" evidence="1">
    <location>
        <begin position="213"/>
        <end position="237"/>
    </location>
</feature>
<dbReference type="HOGENOM" id="CLU_516776_0_0_1"/>
<feature type="compositionally biased region" description="Polar residues" evidence="1">
    <location>
        <begin position="92"/>
        <end position="109"/>
    </location>
</feature>
<gene>
    <name evidence="2" type="ORF">LELG_01363</name>
</gene>